<accession>A0A6B8RT80</accession>
<dbReference type="KEGG" id="ppsc:EHS13_30830"/>
<feature type="active site" description="Acyl-thioester intermediate" evidence="2">
    <location>
        <position position="269"/>
    </location>
</feature>
<keyword evidence="1 4" id="KW-0378">Hydrolase</keyword>
<dbReference type="GO" id="GO:0016787">
    <property type="term" value="F:hydrolase activity"/>
    <property type="evidence" value="ECO:0007669"/>
    <property type="project" value="UniProtKB-KW"/>
</dbReference>
<dbReference type="AlphaFoldDB" id="A0A6B8RT80"/>
<dbReference type="Gene3D" id="2.40.260.10">
    <property type="entry name" value="Sortase"/>
    <property type="match status" value="1"/>
</dbReference>
<proteinExistence type="predicted"/>
<evidence type="ECO:0000256" key="2">
    <source>
        <dbReference type="PIRSR" id="PIRSR605754-1"/>
    </source>
</evidence>
<evidence type="ECO:0000256" key="3">
    <source>
        <dbReference type="SAM" id="Phobius"/>
    </source>
</evidence>
<evidence type="ECO:0000256" key="1">
    <source>
        <dbReference type="ARBA" id="ARBA00022801"/>
    </source>
</evidence>
<dbReference type="InterPro" id="IPR009835">
    <property type="entry name" value="SrtB"/>
</dbReference>
<gene>
    <name evidence="4" type="primary">srtB</name>
    <name evidence="4" type="ORF">EHS13_30830</name>
</gene>
<name>A0A6B8RT80_9BACL</name>
<keyword evidence="5" id="KW-1185">Reference proteome</keyword>
<dbReference type="Pfam" id="PF04203">
    <property type="entry name" value="Sortase"/>
    <property type="match status" value="1"/>
</dbReference>
<feature type="transmembrane region" description="Helical" evidence="3">
    <location>
        <begin position="21"/>
        <end position="40"/>
    </location>
</feature>
<organism evidence="4 5">
    <name type="scientific">Paenibacillus psychroresistens</name>
    <dbReference type="NCBI Taxonomy" id="1778678"/>
    <lineage>
        <taxon>Bacteria</taxon>
        <taxon>Bacillati</taxon>
        <taxon>Bacillota</taxon>
        <taxon>Bacilli</taxon>
        <taxon>Bacillales</taxon>
        <taxon>Paenibacillaceae</taxon>
        <taxon>Paenibacillus</taxon>
    </lineage>
</organism>
<keyword evidence="3" id="KW-0812">Transmembrane</keyword>
<evidence type="ECO:0000313" key="5">
    <source>
        <dbReference type="Proteomes" id="UP000426246"/>
    </source>
</evidence>
<feature type="active site" description="Proton donor/acceptor" evidence="2">
    <location>
        <position position="176"/>
    </location>
</feature>
<dbReference type="EC" id="3.4.22.71" evidence="4"/>
<dbReference type="SUPFAM" id="SSF63817">
    <property type="entry name" value="Sortase"/>
    <property type="match status" value="1"/>
</dbReference>
<dbReference type="RefSeq" id="WP_155704068.1">
    <property type="nucleotide sequence ID" value="NZ_CP034235.1"/>
</dbReference>
<reference evidence="5" key="1">
    <citation type="submission" date="2018-11" db="EMBL/GenBank/DDBJ databases">
        <title>Complete genome sequence of Paenibacillus sp. ML311-T8.</title>
        <authorList>
            <person name="Nam Y.-D."/>
            <person name="Kang J."/>
            <person name="Chung W.-H."/>
            <person name="Park Y.S."/>
        </authorList>
    </citation>
    <scope>NUCLEOTIDE SEQUENCE [LARGE SCALE GENOMIC DNA]</scope>
    <source>
        <strain evidence="5">ML311-T8</strain>
    </source>
</reference>
<protein>
    <submittedName>
        <fullName evidence="4">SrtB family sortase</fullName>
        <ecNumber evidence="4">3.4.22.71</ecNumber>
    </submittedName>
</protein>
<sequence>MSLKMAEERPFLNEEGRVNRVAAHWIKWCVLSIALAVFLFSTYKIVAYVNAGSENKKTYAEIRELYVAGPPKVTQTTLVTSTYQPFSSDDDLHNEQVLPEKKPNPKFLELLKQNAEIVGWIKINSTKIDYPVTQTKDNEFYLDNDVNKVKNPAGSIFMDYRNLADGPNRNIIIYGHDMRTGAMFANLLGYQSKWNFDNKSIIEFDTLYADEKWQIFSAYTTDSQFDYIKTDFRTDVEYLAFLKTIQAKSIHSTSIELTETDTIITLSTCSAASKDARFVVHAKLIKEEL</sequence>
<dbReference type="InterPro" id="IPR023365">
    <property type="entry name" value="Sortase_dom-sf"/>
</dbReference>
<dbReference type="OrthoDB" id="9806013at2"/>
<evidence type="ECO:0000313" key="4">
    <source>
        <dbReference type="EMBL" id="QGQ98962.1"/>
    </source>
</evidence>
<keyword evidence="3" id="KW-1133">Transmembrane helix</keyword>
<dbReference type="CDD" id="cd05826">
    <property type="entry name" value="Sortase_B"/>
    <property type="match status" value="1"/>
</dbReference>
<dbReference type="NCBIfam" id="TIGR03064">
    <property type="entry name" value="sortase_srtB"/>
    <property type="match status" value="1"/>
</dbReference>
<dbReference type="EMBL" id="CP034235">
    <property type="protein sequence ID" value="QGQ98962.1"/>
    <property type="molecule type" value="Genomic_DNA"/>
</dbReference>
<keyword evidence="3" id="KW-0472">Membrane</keyword>
<dbReference type="InterPro" id="IPR005754">
    <property type="entry name" value="Sortase"/>
</dbReference>
<dbReference type="Proteomes" id="UP000426246">
    <property type="component" value="Chromosome"/>
</dbReference>